<dbReference type="OrthoDB" id="7464126at2759"/>
<reference evidence="3" key="1">
    <citation type="journal article" date="2020" name="Stud. Mycol.">
        <title>101 Dothideomycetes genomes: a test case for predicting lifestyles and emergence of pathogens.</title>
        <authorList>
            <person name="Haridas S."/>
            <person name="Albert R."/>
            <person name="Binder M."/>
            <person name="Bloem J."/>
            <person name="Labutti K."/>
            <person name="Salamov A."/>
            <person name="Andreopoulos B."/>
            <person name="Baker S."/>
            <person name="Barry K."/>
            <person name="Bills G."/>
            <person name="Bluhm B."/>
            <person name="Cannon C."/>
            <person name="Castanera R."/>
            <person name="Culley D."/>
            <person name="Daum C."/>
            <person name="Ezra D."/>
            <person name="Gonzalez J."/>
            <person name="Henrissat B."/>
            <person name="Kuo A."/>
            <person name="Liang C."/>
            <person name="Lipzen A."/>
            <person name="Lutzoni F."/>
            <person name="Magnuson J."/>
            <person name="Mondo S."/>
            <person name="Nolan M."/>
            <person name="Ohm R."/>
            <person name="Pangilinan J."/>
            <person name="Park H.-J."/>
            <person name="Ramirez L."/>
            <person name="Alfaro M."/>
            <person name="Sun H."/>
            <person name="Tritt A."/>
            <person name="Yoshinaga Y."/>
            <person name="Zwiers L.-H."/>
            <person name="Turgeon B."/>
            <person name="Goodwin S."/>
            <person name="Spatafora J."/>
            <person name="Crous P."/>
            <person name="Grigoriev I."/>
        </authorList>
    </citation>
    <scope>NUCLEOTIDE SEQUENCE</scope>
    <source>
        <strain evidence="3">CBS 121410</strain>
    </source>
</reference>
<evidence type="ECO:0000313" key="4">
    <source>
        <dbReference type="Proteomes" id="UP000799776"/>
    </source>
</evidence>
<dbReference type="InterPro" id="IPR056884">
    <property type="entry name" value="NPHP3-like_N"/>
</dbReference>
<dbReference type="AlphaFoldDB" id="A0A9P4HNL8"/>
<name>A0A9P4HNL8_9PEZI</name>
<feature type="non-terminal residue" evidence="3">
    <location>
        <position position="308"/>
    </location>
</feature>
<dbReference type="PANTHER" id="PTHR10039">
    <property type="entry name" value="AMELOGENIN"/>
    <property type="match status" value="1"/>
</dbReference>
<proteinExistence type="predicted"/>
<keyword evidence="4" id="KW-1185">Reference proteome</keyword>
<protein>
    <recommendedName>
        <fullName evidence="2">Nephrocystin 3-like N-terminal domain-containing protein</fullName>
    </recommendedName>
</protein>
<dbReference type="EMBL" id="ML978735">
    <property type="protein sequence ID" value="KAF2085015.1"/>
    <property type="molecule type" value="Genomic_DNA"/>
</dbReference>
<dbReference type="Pfam" id="PF24883">
    <property type="entry name" value="NPHP3_N"/>
    <property type="match status" value="1"/>
</dbReference>
<keyword evidence="1" id="KW-0677">Repeat</keyword>
<evidence type="ECO:0000313" key="3">
    <source>
        <dbReference type="EMBL" id="KAF2085015.1"/>
    </source>
</evidence>
<evidence type="ECO:0000256" key="1">
    <source>
        <dbReference type="ARBA" id="ARBA00022737"/>
    </source>
</evidence>
<evidence type="ECO:0000259" key="2">
    <source>
        <dbReference type="Pfam" id="PF24883"/>
    </source>
</evidence>
<organism evidence="3 4">
    <name type="scientific">Saccharata proteae CBS 121410</name>
    <dbReference type="NCBI Taxonomy" id="1314787"/>
    <lineage>
        <taxon>Eukaryota</taxon>
        <taxon>Fungi</taxon>
        <taxon>Dikarya</taxon>
        <taxon>Ascomycota</taxon>
        <taxon>Pezizomycotina</taxon>
        <taxon>Dothideomycetes</taxon>
        <taxon>Dothideomycetes incertae sedis</taxon>
        <taxon>Botryosphaeriales</taxon>
        <taxon>Saccharataceae</taxon>
        <taxon>Saccharata</taxon>
    </lineage>
</organism>
<dbReference type="Proteomes" id="UP000799776">
    <property type="component" value="Unassembled WGS sequence"/>
</dbReference>
<accession>A0A9P4HNL8</accession>
<comment type="caution">
    <text evidence="3">The sequence shown here is derived from an EMBL/GenBank/DDBJ whole genome shotgun (WGS) entry which is preliminary data.</text>
</comment>
<sequence length="308" mass="35404">MLVLIGLRSHVIDSLVYNGRTRRPLCAYFYCKKNPAEPERSNPDEILRCLLKQLCASTSKEPIRGEILENDPAVIIVDALDECDQVRRHELLEALDSIIQDSTNLTKVFVSSRDDGDIVRRLQRSNNVFVHAENNSADILRFINVELEKSIRCGKLLGGKPMKLETREKIERHLESKAGGMFRWVSLQLQLLCDFSIIKVEEDMDETLQKLPKSLENLYDAIYTQILSSGSTSQVIAKTTFSYLMWLGRSIDKRSFIRMVSRTSGKRELSEEDILDVCCNLVVFDRVLHTFQFAHLSVLEYLQKLPEY</sequence>
<feature type="domain" description="Nephrocystin 3-like N-terminal" evidence="2">
    <location>
        <begin position="70"/>
        <end position="113"/>
    </location>
</feature>
<dbReference type="PANTHER" id="PTHR10039:SF16">
    <property type="entry name" value="GPI INOSITOL-DEACYLASE"/>
    <property type="match status" value="1"/>
</dbReference>
<gene>
    <name evidence="3" type="ORF">K490DRAFT_47935</name>
</gene>